<feature type="coiled-coil region" evidence="1">
    <location>
        <begin position="6"/>
        <end position="52"/>
    </location>
</feature>
<dbReference type="STRING" id="195103.CPF_2858"/>
<dbReference type="GeneID" id="93000862"/>
<keyword evidence="1" id="KW-0175">Coiled coil</keyword>
<dbReference type="Proteomes" id="UP000001823">
    <property type="component" value="Chromosome"/>
</dbReference>
<reference evidence="2 3" key="1">
    <citation type="journal article" date="2006" name="Genome Res.">
        <title>Skewed genomic variability in strains of the toxigenic bacterial pathogen, Clostridium perfringens.</title>
        <authorList>
            <person name="Myers G.S."/>
            <person name="Rasko D.A."/>
            <person name="Cheung J.K."/>
            <person name="Ravel J."/>
            <person name="Seshadri R."/>
            <person name="Deboy R.T."/>
            <person name="Ren Q."/>
            <person name="Varga J."/>
            <person name="Awad M.M."/>
            <person name="Brinkac L.M."/>
            <person name="Daugherty S.C."/>
            <person name="Haft D.H."/>
            <person name="Dodson R.J."/>
            <person name="Madupu R."/>
            <person name="Nelson W.C."/>
            <person name="Rosovitz M.J."/>
            <person name="Sullivan S.A."/>
            <person name="Khouri H."/>
            <person name="Dimitrov G.I."/>
            <person name="Watkins K.L."/>
            <person name="Mulligan S."/>
            <person name="Benton J."/>
            <person name="Radune D."/>
            <person name="Fisher D.J."/>
            <person name="Atkins H.S."/>
            <person name="Hiscox T."/>
            <person name="Jost B.H."/>
            <person name="Billington S.J."/>
            <person name="Songer J.G."/>
            <person name="McClane B.A."/>
            <person name="Titball R.W."/>
            <person name="Rood J.I."/>
            <person name="Melville S.B."/>
            <person name="Paulsen I.T."/>
        </authorList>
    </citation>
    <scope>NUCLEOTIDE SEQUENCE [LARGE SCALE GENOMIC DNA]</scope>
    <source>
        <strain evidence="3">ATCC 13124 / DSM 756 / JCM 1290 / NCIMB 6125 / NCTC 8237 / S 107 / Type A</strain>
    </source>
</reference>
<dbReference type="KEGG" id="cpf:CPF_2858"/>
<organism evidence="2 3">
    <name type="scientific">Clostridium perfringens (strain ATCC 13124 / DSM 756 / JCM 1290 / NCIMB 6125 / NCTC 8237 / Type A)</name>
    <dbReference type="NCBI Taxonomy" id="195103"/>
    <lineage>
        <taxon>Bacteria</taxon>
        <taxon>Bacillati</taxon>
        <taxon>Bacillota</taxon>
        <taxon>Clostridia</taxon>
        <taxon>Eubacteriales</taxon>
        <taxon>Clostridiaceae</taxon>
        <taxon>Clostridium</taxon>
    </lineage>
</organism>
<dbReference type="eggNOG" id="ENOG502ZQPP">
    <property type="taxonomic scope" value="Bacteria"/>
</dbReference>
<dbReference type="EMBL" id="CP000246">
    <property type="protein sequence ID" value="ABG83382.1"/>
    <property type="molecule type" value="Genomic_DNA"/>
</dbReference>
<dbReference type="PaxDb" id="195103-CPF_2858"/>
<name>A0A0H2YSE0_CLOP1</name>
<evidence type="ECO:0000313" key="3">
    <source>
        <dbReference type="Proteomes" id="UP000001823"/>
    </source>
</evidence>
<evidence type="ECO:0000256" key="1">
    <source>
        <dbReference type="SAM" id="Coils"/>
    </source>
</evidence>
<gene>
    <name evidence="2" type="ordered locus">CPF_2858</name>
</gene>
<protein>
    <submittedName>
        <fullName evidence="2">Uncharacterized protein</fullName>
    </submittedName>
</protein>
<accession>A0A0H2YSE0</accession>
<dbReference type="HOGENOM" id="CLU_208967_0_0_9"/>
<dbReference type="AlphaFoldDB" id="A0A0H2YSE0"/>
<proteinExistence type="predicted"/>
<sequence length="59" mass="6899">MNEKNLKLAQQDIDEVLKTVEELEVQIDDLSKDDLKQKFVTLTEKVRKLEDLLKDEGII</sequence>
<dbReference type="RefSeq" id="WP_003450573.1">
    <property type="nucleotide sequence ID" value="NC_008261.1"/>
</dbReference>
<keyword evidence="3" id="KW-1185">Reference proteome</keyword>
<evidence type="ECO:0000313" key="2">
    <source>
        <dbReference type="EMBL" id="ABG83382.1"/>
    </source>
</evidence>